<reference evidence="8" key="2">
    <citation type="submission" date="2025-09" db="UniProtKB">
        <authorList>
            <consortium name="Ensembl"/>
        </authorList>
    </citation>
    <scope>IDENTIFICATION</scope>
</reference>
<evidence type="ECO:0000313" key="8">
    <source>
        <dbReference type="Ensembl" id="ENSPKIP00000017749.1"/>
    </source>
</evidence>
<dbReference type="SUPFAM" id="SSF57850">
    <property type="entry name" value="RING/U-box"/>
    <property type="match status" value="1"/>
</dbReference>
<dbReference type="PROSITE" id="PS50119">
    <property type="entry name" value="ZF_BBOX"/>
    <property type="match status" value="1"/>
</dbReference>
<dbReference type="PANTHER" id="PTHR24103">
    <property type="entry name" value="E3 UBIQUITIN-PROTEIN LIGASE TRIM"/>
    <property type="match status" value="1"/>
</dbReference>
<sequence length="384" mass="43595">EEAGRSLSADMSFLEEDLSCPVCFDTFQQPVVLPCSHSFCRDCLANSWRTSSRPECPNCRKAYPLGFTPPANLVLRNIAEAYLKKQQEDQASVSQGERDARACCSVHGERLLLFCKVDREALCTVCQTSRKHLGHQLCPLDEAIQDLKVGVTLLTSYQLTATLTPASPISKWQTQSSQTELQIKAEFEALRNFLLTEERCRIAALKDETERKGRAMKEKVEDLTAQIALLCNSIALAEREAEAHDLTKLYQTDWWGSRLMFEWCNIIQQGVEGWLPIHICVTVTSEEPPNHLVCYPETASTVHWGNVSSPPTRRYKQPETQTQLAKHSVTPSLRTALERLRAISAEHTIFTLWFHIKHRFPNSRFHTRRPLAGRSSDETSCYDL</sequence>
<dbReference type="PROSITE" id="PS00518">
    <property type="entry name" value="ZF_RING_1"/>
    <property type="match status" value="1"/>
</dbReference>
<dbReference type="Pfam" id="PF13445">
    <property type="entry name" value="zf-RING_UBOX"/>
    <property type="match status" value="1"/>
</dbReference>
<name>A0A3B3RH39_9TELE</name>
<dbReference type="Ensembl" id="ENSPKIT00000042266.1">
    <property type="protein sequence ID" value="ENSPKIP00000017749.1"/>
    <property type="gene ID" value="ENSPKIG00000003534.1"/>
</dbReference>
<evidence type="ECO:0000259" key="7">
    <source>
        <dbReference type="PROSITE" id="PS50119"/>
    </source>
</evidence>
<dbReference type="SMART" id="SM00184">
    <property type="entry name" value="RING"/>
    <property type="match status" value="1"/>
</dbReference>
<protein>
    <submittedName>
        <fullName evidence="8">Uncharacterized protein</fullName>
    </submittedName>
</protein>
<dbReference type="Proteomes" id="UP000261540">
    <property type="component" value="Unplaced"/>
</dbReference>
<dbReference type="InterPro" id="IPR017907">
    <property type="entry name" value="Znf_RING_CS"/>
</dbReference>
<keyword evidence="1" id="KW-0479">Metal-binding</keyword>
<keyword evidence="2 4" id="KW-0863">Zinc-finger</keyword>
<dbReference type="SMART" id="SM00336">
    <property type="entry name" value="BBOX"/>
    <property type="match status" value="1"/>
</dbReference>
<dbReference type="Gene3D" id="3.30.40.10">
    <property type="entry name" value="Zinc/RING finger domain, C3HC4 (zinc finger)"/>
    <property type="match status" value="1"/>
</dbReference>
<keyword evidence="5" id="KW-0175">Coiled coil</keyword>
<organism evidence="8 9">
    <name type="scientific">Paramormyrops kingsleyae</name>
    <dbReference type="NCBI Taxonomy" id="1676925"/>
    <lineage>
        <taxon>Eukaryota</taxon>
        <taxon>Metazoa</taxon>
        <taxon>Chordata</taxon>
        <taxon>Craniata</taxon>
        <taxon>Vertebrata</taxon>
        <taxon>Euteleostomi</taxon>
        <taxon>Actinopterygii</taxon>
        <taxon>Neopterygii</taxon>
        <taxon>Teleostei</taxon>
        <taxon>Osteoglossocephala</taxon>
        <taxon>Osteoglossomorpha</taxon>
        <taxon>Osteoglossiformes</taxon>
        <taxon>Mormyridae</taxon>
        <taxon>Paramormyrops</taxon>
    </lineage>
</organism>
<evidence type="ECO:0000256" key="1">
    <source>
        <dbReference type="ARBA" id="ARBA00022723"/>
    </source>
</evidence>
<dbReference type="GO" id="GO:0008270">
    <property type="term" value="F:zinc ion binding"/>
    <property type="evidence" value="ECO:0007669"/>
    <property type="project" value="UniProtKB-KW"/>
</dbReference>
<keyword evidence="3" id="KW-0862">Zinc</keyword>
<dbReference type="InterPro" id="IPR013083">
    <property type="entry name" value="Znf_RING/FYVE/PHD"/>
</dbReference>
<dbReference type="InterPro" id="IPR050143">
    <property type="entry name" value="TRIM/RBCC"/>
</dbReference>
<dbReference type="AlphaFoldDB" id="A0A3B3RH39"/>
<evidence type="ECO:0000259" key="6">
    <source>
        <dbReference type="PROSITE" id="PS50089"/>
    </source>
</evidence>
<dbReference type="SUPFAM" id="SSF57845">
    <property type="entry name" value="B-box zinc-binding domain"/>
    <property type="match status" value="1"/>
</dbReference>
<evidence type="ECO:0000256" key="3">
    <source>
        <dbReference type="ARBA" id="ARBA00022833"/>
    </source>
</evidence>
<feature type="coiled-coil region" evidence="5">
    <location>
        <begin position="206"/>
        <end position="240"/>
    </location>
</feature>
<dbReference type="PROSITE" id="PS50089">
    <property type="entry name" value="ZF_RING_2"/>
    <property type="match status" value="1"/>
</dbReference>
<dbReference type="GeneTree" id="ENSGT00970000193390"/>
<evidence type="ECO:0000313" key="9">
    <source>
        <dbReference type="Proteomes" id="UP000261540"/>
    </source>
</evidence>
<dbReference type="Gene3D" id="3.30.160.60">
    <property type="entry name" value="Classic Zinc Finger"/>
    <property type="match status" value="1"/>
</dbReference>
<evidence type="ECO:0000256" key="4">
    <source>
        <dbReference type="PROSITE-ProRule" id="PRU00024"/>
    </source>
</evidence>
<accession>A0A3B3RH39</accession>
<dbReference type="InterPro" id="IPR027370">
    <property type="entry name" value="Znf-RING_euk"/>
</dbReference>
<feature type="domain" description="RING-type" evidence="6">
    <location>
        <begin position="20"/>
        <end position="60"/>
    </location>
</feature>
<dbReference type="Pfam" id="PF00643">
    <property type="entry name" value="zf-B_box"/>
    <property type="match status" value="1"/>
</dbReference>
<feature type="domain" description="B box-type" evidence="7">
    <location>
        <begin position="98"/>
        <end position="140"/>
    </location>
</feature>
<keyword evidence="9" id="KW-1185">Reference proteome</keyword>
<dbReference type="STRING" id="1676925.ENSPKIP00000017749"/>
<dbReference type="InterPro" id="IPR001841">
    <property type="entry name" value="Znf_RING"/>
</dbReference>
<reference evidence="8" key="1">
    <citation type="submission" date="2025-08" db="UniProtKB">
        <authorList>
            <consortium name="Ensembl"/>
        </authorList>
    </citation>
    <scope>IDENTIFICATION</scope>
</reference>
<dbReference type="InterPro" id="IPR000315">
    <property type="entry name" value="Znf_B-box"/>
</dbReference>
<evidence type="ECO:0000256" key="2">
    <source>
        <dbReference type="ARBA" id="ARBA00022771"/>
    </source>
</evidence>
<evidence type="ECO:0000256" key="5">
    <source>
        <dbReference type="SAM" id="Coils"/>
    </source>
</evidence>
<proteinExistence type="predicted"/>